<dbReference type="CDD" id="cd00085">
    <property type="entry name" value="HNHc"/>
    <property type="match status" value="1"/>
</dbReference>
<proteinExistence type="predicted"/>
<dbReference type="AlphaFoldDB" id="A0A5C8HTD0"/>
<dbReference type="SMART" id="SM00507">
    <property type="entry name" value="HNHc"/>
    <property type="match status" value="1"/>
</dbReference>
<evidence type="ECO:0000313" key="3">
    <source>
        <dbReference type="EMBL" id="TXK09157.1"/>
    </source>
</evidence>
<evidence type="ECO:0000259" key="2">
    <source>
        <dbReference type="SMART" id="SM00507"/>
    </source>
</evidence>
<feature type="region of interest" description="Disordered" evidence="1">
    <location>
        <begin position="126"/>
        <end position="150"/>
    </location>
</feature>
<protein>
    <submittedName>
        <fullName evidence="3">DUF222 domain-containing protein</fullName>
    </submittedName>
</protein>
<evidence type="ECO:0000256" key="1">
    <source>
        <dbReference type="SAM" id="MobiDB-lite"/>
    </source>
</evidence>
<dbReference type="InterPro" id="IPR003615">
    <property type="entry name" value="HNH_nuc"/>
</dbReference>
<name>A0A5C8HTD0_9MICO</name>
<dbReference type="Proteomes" id="UP000321949">
    <property type="component" value="Unassembled WGS sequence"/>
</dbReference>
<keyword evidence="4" id="KW-1185">Reference proteome</keyword>
<accession>A0A5C8HTD0</accession>
<evidence type="ECO:0000313" key="4">
    <source>
        <dbReference type="Proteomes" id="UP000321949"/>
    </source>
</evidence>
<gene>
    <name evidence="3" type="ORF">FVP74_11615</name>
</gene>
<dbReference type="EMBL" id="VRSX01000005">
    <property type="protein sequence ID" value="TXK09157.1"/>
    <property type="molecule type" value="Genomic_DNA"/>
</dbReference>
<dbReference type="RefSeq" id="WP_147050004.1">
    <property type="nucleotide sequence ID" value="NZ_BKAH01000004.1"/>
</dbReference>
<dbReference type="Gene3D" id="1.10.30.50">
    <property type="match status" value="1"/>
</dbReference>
<feature type="domain" description="HNH nuclease" evidence="2">
    <location>
        <begin position="244"/>
        <end position="296"/>
    </location>
</feature>
<dbReference type="Pfam" id="PF02720">
    <property type="entry name" value="DUF222"/>
    <property type="match status" value="1"/>
</dbReference>
<comment type="caution">
    <text evidence="3">The sequence shown here is derived from an EMBL/GenBank/DDBJ whole genome shotgun (WGS) entry which is preliminary data.</text>
</comment>
<sequence>MSASSSSARRWRVPRRRRDCGAPGPTCGWGCRSRRSRCRRRCRPCARPSSRGPSGWACADLLRIQARAWAAALDQDGAEPREEKALRLRGLTFGTARDGVVPVTGALLVEVAAQFQRLHDAIVSPRSSGPVFRPERAVPPVPDDDDVRTPAQKRHDTFATALFTAASRALLPTIGGAAPTLVVSVREEDLLSGTGWAHTDGADEAVPLAAARHVACAGVVQRIALGGDGRVKRIGTEERVFNRHQRRAIALRDGNCIIPGCGVPAGWCEIHHVTEHAHGGATHTDNGVLLCWFHHRHLDRSGWRIRMNRGVPEVRPPVWVEAEPRWRVATTSPTRLLDTVRRRT</sequence>
<dbReference type="InterPro" id="IPR003870">
    <property type="entry name" value="DUF222"/>
</dbReference>
<organism evidence="3 4">
    <name type="scientific">Microbacterium saccharophilum</name>
    <dbReference type="NCBI Taxonomy" id="1213358"/>
    <lineage>
        <taxon>Bacteria</taxon>
        <taxon>Bacillati</taxon>
        <taxon>Actinomycetota</taxon>
        <taxon>Actinomycetes</taxon>
        <taxon>Micrococcales</taxon>
        <taxon>Microbacteriaceae</taxon>
        <taxon>Microbacterium</taxon>
    </lineage>
</organism>
<reference evidence="3 4" key="1">
    <citation type="submission" date="2019-08" db="EMBL/GenBank/DDBJ databases">
        <authorList>
            <person name="Dong K."/>
        </authorList>
    </citation>
    <scope>NUCLEOTIDE SEQUENCE [LARGE SCALE GENOMIC DNA]</scope>
    <source>
        <strain evidence="3 4">K-1</strain>
    </source>
</reference>
<dbReference type="OrthoDB" id="5177627at2"/>